<evidence type="ECO:0000313" key="1">
    <source>
        <dbReference type="EMBL" id="TDD07122.1"/>
    </source>
</evidence>
<dbReference type="AlphaFoldDB" id="A0A4R4VN51"/>
<evidence type="ECO:0008006" key="3">
    <source>
        <dbReference type="Google" id="ProtNLM"/>
    </source>
</evidence>
<gene>
    <name evidence="1" type="ORF">E1292_13835</name>
</gene>
<accession>A0A4R4VN51</accession>
<reference evidence="1 2" key="1">
    <citation type="submission" date="2019-03" db="EMBL/GenBank/DDBJ databases">
        <title>Draft genome sequences of novel Actinobacteria.</title>
        <authorList>
            <person name="Sahin N."/>
            <person name="Ay H."/>
            <person name="Saygin H."/>
        </authorList>
    </citation>
    <scope>NUCLEOTIDE SEQUENCE [LARGE SCALE GENOMIC DNA]</scope>
    <source>
        <strain evidence="1 2">KC310</strain>
    </source>
</reference>
<sequence>MTIPSQAQLLRQAADKDLLAATFMRYAEELDGVFSATLAQPQTADAFWKGPAAGRFITETMRRASEIRMLRESCASTADRLRRQAELTRAEAAQMPM</sequence>
<evidence type="ECO:0000313" key="2">
    <source>
        <dbReference type="Proteomes" id="UP000295258"/>
    </source>
</evidence>
<organism evidence="1 2">
    <name type="scientific">Nonomuraea deserti</name>
    <dbReference type="NCBI Taxonomy" id="1848322"/>
    <lineage>
        <taxon>Bacteria</taxon>
        <taxon>Bacillati</taxon>
        <taxon>Actinomycetota</taxon>
        <taxon>Actinomycetes</taxon>
        <taxon>Streptosporangiales</taxon>
        <taxon>Streptosporangiaceae</taxon>
        <taxon>Nonomuraea</taxon>
    </lineage>
</organism>
<proteinExistence type="predicted"/>
<keyword evidence="2" id="KW-1185">Reference proteome</keyword>
<dbReference type="RefSeq" id="WP_132595545.1">
    <property type="nucleotide sequence ID" value="NZ_SMKO01000028.1"/>
</dbReference>
<protein>
    <recommendedName>
        <fullName evidence="3">WXG100 family type VII secretion target</fullName>
    </recommendedName>
</protein>
<name>A0A4R4VN51_9ACTN</name>
<dbReference type="EMBL" id="SMKO01000028">
    <property type="protein sequence ID" value="TDD07122.1"/>
    <property type="molecule type" value="Genomic_DNA"/>
</dbReference>
<comment type="caution">
    <text evidence="1">The sequence shown here is derived from an EMBL/GenBank/DDBJ whole genome shotgun (WGS) entry which is preliminary data.</text>
</comment>
<dbReference type="Proteomes" id="UP000295258">
    <property type="component" value="Unassembled WGS sequence"/>
</dbReference>